<dbReference type="Pfam" id="PF03755">
    <property type="entry name" value="YicC-like_N"/>
    <property type="match status" value="1"/>
</dbReference>
<name>A0A497XN68_9AQUI</name>
<dbReference type="Proteomes" id="UP000267841">
    <property type="component" value="Unassembled WGS sequence"/>
</dbReference>
<evidence type="ECO:0000256" key="5">
    <source>
        <dbReference type="ARBA" id="ARBA00035648"/>
    </source>
</evidence>
<comment type="similarity">
    <text evidence="5">Belongs to the YicC/YloC family.</text>
</comment>
<dbReference type="NCBIfam" id="TIGR00255">
    <property type="entry name" value="YicC/YloC family endoribonuclease"/>
    <property type="match status" value="1"/>
</dbReference>
<sequence length="282" mass="32372">MLSMTGFGKGGAEGEHWKANVIIRSLNGKGLDISVRMPSFLLSVEPKIKEAVKSKLRRGTVNVMIDVESKTVLPPVDINKLTQNVELVRDISRKLELSVKDDTVFEYAWKYSEKAITEVDEELENTVLQGVENALRELIASRKREGEALKEDLSQRVDRIESLLNQIVEKKDQIMERVKEKILEKAKRLELPEEHPTVMNELLFLLEKMDIEEEITRLKTHIKVFRTLLDEGVEVGKKLEFLGQEMHREITTLGNKIPDLSEYVVEIKTEIDRIKQQAANVE</sequence>
<dbReference type="InterPro" id="IPR013527">
    <property type="entry name" value="YicC-like_N"/>
</dbReference>
<keyword evidence="4" id="KW-0378">Hydrolase</keyword>
<evidence type="ECO:0000256" key="4">
    <source>
        <dbReference type="ARBA" id="ARBA00022801"/>
    </source>
</evidence>
<proteinExistence type="inferred from homology"/>
<keyword evidence="2" id="KW-0540">Nuclease</keyword>
<evidence type="ECO:0000256" key="1">
    <source>
        <dbReference type="ARBA" id="ARBA00001968"/>
    </source>
</evidence>
<comment type="caution">
    <text evidence="9">The sequence shown here is derived from an EMBL/GenBank/DDBJ whole genome shotgun (WGS) entry which is preliminary data.</text>
</comment>
<evidence type="ECO:0000259" key="8">
    <source>
        <dbReference type="Pfam" id="PF08340"/>
    </source>
</evidence>
<gene>
    <name evidence="9" type="ORF">BCF55_0635</name>
</gene>
<protein>
    <submittedName>
        <fullName evidence="9">Uncharacterized protein (TIGR00255 family)</fullName>
    </submittedName>
</protein>
<keyword evidence="6" id="KW-0175">Coiled coil</keyword>
<dbReference type="GO" id="GO:0004521">
    <property type="term" value="F:RNA endonuclease activity"/>
    <property type="evidence" value="ECO:0007669"/>
    <property type="project" value="InterPro"/>
</dbReference>
<keyword evidence="3" id="KW-0255">Endonuclease</keyword>
<evidence type="ECO:0000256" key="6">
    <source>
        <dbReference type="SAM" id="Coils"/>
    </source>
</evidence>
<keyword evidence="10" id="KW-1185">Reference proteome</keyword>
<dbReference type="InterPro" id="IPR005229">
    <property type="entry name" value="YicC/YloC-like"/>
</dbReference>
<evidence type="ECO:0000259" key="7">
    <source>
        <dbReference type="Pfam" id="PF03755"/>
    </source>
</evidence>
<dbReference type="PANTHER" id="PTHR30636">
    <property type="entry name" value="UPF0701 PROTEIN YICC"/>
    <property type="match status" value="1"/>
</dbReference>
<reference evidence="9 10" key="1">
    <citation type="submission" date="2018-10" db="EMBL/GenBank/DDBJ databases">
        <title>Genomic Encyclopedia of Archaeal and Bacterial Type Strains, Phase II (KMG-II): from individual species to whole genera.</title>
        <authorList>
            <person name="Goeker M."/>
        </authorList>
    </citation>
    <scope>NUCLEOTIDE SEQUENCE [LARGE SCALE GENOMIC DNA]</scope>
    <source>
        <strain evidence="9 10">DSM 16510</strain>
    </source>
</reference>
<feature type="domain" description="Endoribonuclease YicC-like N-terminal" evidence="7">
    <location>
        <begin position="1"/>
        <end position="150"/>
    </location>
</feature>
<feature type="domain" description="Endoribonuclease YicC-like C-terminal" evidence="8">
    <location>
        <begin position="169"/>
        <end position="282"/>
    </location>
</feature>
<evidence type="ECO:0000313" key="9">
    <source>
        <dbReference type="EMBL" id="RLJ70365.1"/>
    </source>
</evidence>
<evidence type="ECO:0000256" key="2">
    <source>
        <dbReference type="ARBA" id="ARBA00022722"/>
    </source>
</evidence>
<evidence type="ECO:0000313" key="10">
    <source>
        <dbReference type="Proteomes" id="UP000267841"/>
    </source>
</evidence>
<evidence type="ECO:0000256" key="3">
    <source>
        <dbReference type="ARBA" id="ARBA00022759"/>
    </source>
</evidence>
<dbReference type="Pfam" id="PF08340">
    <property type="entry name" value="YicC-like_C"/>
    <property type="match status" value="1"/>
</dbReference>
<feature type="coiled-coil region" evidence="6">
    <location>
        <begin position="150"/>
        <end position="177"/>
    </location>
</feature>
<dbReference type="InterPro" id="IPR013551">
    <property type="entry name" value="YicC-like_C"/>
</dbReference>
<comment type="cofactor">
    <cofactor evidence="1">
        <name>a divalent metal cation</name>
        <dbReference type="ChEBI" id="CHEBI:60240"/>
    </cofactor>
</comment>
<dbReference type="EMBL" id="RCCJ01000001">
    <property type="protein sequence ID" value="RLJ70365.1"/>
    <property type="molecule type" value="Genomic_DNA"/>
</dbReference>
<accession>A0A497XN68</accession>
<organism evidence="9 10">
    <name type="scientific">Hydrogenivirga caldilitoris</name>
    <dbReference type="NCBI Taxonomy" id="246264"/>
    <lineage>
        <taxon>Bacteria</taxon>
        <taxon>Pseudomonadati</taxon>
        <taxon>Aquificota</taxon>
        <taxon>Aquificia</taxon>
        <taxon>Aquificales</taxon>
        <taxon>Aquificaceae</taxon>
        <taxon>Hydrogenivirga</taxon>
    </lineage>
</organism>
<dbReference type="PANTHER" id="PTHR30636:SF3">
    <property type="entry name" value="UPF0701 PROTEIN YICC"/>
    <property type="match status" value="1"/>
</dbReference>
<dbReference type="GO" id="GO:0016787">
    <property type="term" value="F:hydrolase activity"/>
    <property type="evidence" value="ECO:0007669"/>
    <property type="project" value="UniProtKB-KW"/>
</dbReference>
<dbReference type="RefSeq" id="WP_245960386.1">
    <property type="nucleotide sequence ID" value="NZ_RCCJ01000001.1"/>
</dbReference>
<dbReference type="AlphaFoldDB" id="A0A497XN68"/>